<keyword evidence="2" id="KW-1185">Reference proteome</keyword>
<protein>
    <submittedName>
        <fullName evidence="1">Uncharacterized protein</fullName>
    </submittedName>
</protein>
<comment type="caution">
    <text evidence="1">The sequence shown here is derived from an EMBL/GenBank/DDBJ whole genome shotgun (WGS) entry which is preliminary data.</text>
</comment>
<proteinExistence type="predicted"/>
<name>A0A1S8TA63_9CLOT</name>
<reference evidence="1 2" key="1">
    <citation type="submission" date="2016-05" db="EMBL/GenBank/DDBJ databases">
        <title>Microbial solvent formation.</title>
        <authorList>
            <person name="Poehlein A."/>
            <person name="Montoya Solano J.D."/>
            <person name="Flitsch S."/>
            <person name="Krabben P."/>
            <person name="Duerre P."/>
            <person name="Daniel R."/>
        </authorList>
    </citation>
    <scope>NUCLEOTIDE SEQUENCE [LARGE SCALE GENOMIC DNA]</scope>
    <source>
        <strain evidence="1 2">DSM 2619</strain>
    </source>
</reference>
<organism evidence="1 2">
    <name type="scientific">Clostridium puniceum</name>
    <dbReference type="NCBI Taxonomy" id="29367"/>
    <lineage>
        <taxon>Bacteria</taxon>
        <taxon>Bacillati</taxon>
        <taxon>Bacillota</taxon>
        <taxon>Clostridia</taxon>
        <taxon>Eubacteriales</taxon>
        <taxon>Clostridiaceae</taxon>
        <taxon>Clostridium</taxon>
    </lineage>
</organism>
<evidence type="ECO:0000313" key="2">
    <source>
        <dbReference type="Proteomes" id="UP000190890"/>
    </source>
</evidence>
<dbReference type="EMBL" id="LZZM01000196">
    <property type="protein sequence ID" value="OOM74628.1"/>
    <property type="molecule type" value="Genomic_DNA"/>
</dbReference>
<dbReference type="AlphaFoldDB" id="A0A1S8TA63"/>
<dbReference type="RefSeq" id="WP_077848759.1">
    <property type="nucleotide sequence ID" value="NZ_LZZM01000196.1"/>
</dbReference>
<sequence length="74" mass="8090">MIIVNCALRQDDIISIVENIEVENEKVFKFVKKQGLQISFDCSLSAGQDAAAIAKKAIKDTEVGKALFFSVTAQ</sequence>
<dbReference type="Proteomes" id="UP000190890">
    <property type="component" value="Unassembled WGS sequence"/>
</dbReference>
<evidence type="ECO:0000313" key="1">
    <source>
        <dbReference type="EMBL" id="OOM74628.1"/>
    </source>
</evidence>
<accession>A0A1S8TA63</accession>
<gene>
    <name evidence="1" type="ORF">CLPUN_37530</name>
</gene>